<evidence type="ECO:0000313" key="5">
    <source>
        <dbReference type="Proteomes" id="UP001321018"/>
    </source>
</evidence>
<keyword evidence="4" id="KW-1185">Reference proteome</keyword>
<evidence type="ECO:0000313" key="2">
    <source>
        <dbReference type="EMBL" id="MCU4741849.1"/>
    </source>
</evidence>
<dbReference type="AlphaFoldDB" id="A0AAP2YYG2"/>
<name>A0AAP2YYG2_9EURY</name>
<evidence type="ECO:0000313" key="4">
    <source>
        <dbReference type="Proteomes" id="UP001320972"/>
    </source>
</evidence>
<sequence length="106" mass="11504">MADFDLIMGAFWIICGLVILVPASLIARGRADLHVHYDESVDPAYVSRRAGITAIAMGVLPVTYGLFQITYGYHPYAFGGLLLSLLVLSSLTKRFAQGWGSGDRTP</sequence>
<protein>
    <recommendedName>
        <fullName evidence="6">DUF3784 domain-containing protein</fullName>
    </recommendedName>
</protein>
<reference evidence="2 4" key="1">
    <citation type="submission" date="2022-09" db="EMBL/GenBank/DDBJ databases">
        <title>Enrichment on poylsaccharides allowed isolation of novel metabolic and taxonomic groups of Haloarchaea.</title>
        <authorList>
            <person name="Sorokin D.Y."/>
            <person name="Elcheninov A.G."/>
            <person name="Khizhniak T.V."/>
            <person name="Kolganova T.V."/>
            <person name="Kublanov I.V."/>
        </authorList>
    </citation>
    <scope>NUCLEOTIDE SEQUENCE</scope>
    <source>
        <strain evidence="3 4">AArc-m2/3/4</strain>
        <strain evidence="2">AArc-xg1-1</strain>
    </source>
</reference>
<evidence type="ECO:0000256" key="1">
    <source>
        <dbReference type="SAM" id="Phobius"/>
    </source>
</evidence>
<dbReference type="EMBL" id="JAOPKB010000016">
    <property type="protein sequence ID" value="MCU4975208.1"/>
    <property type="molecule type" value="Genomic_DNA"/>
</dbReference>
<keyword evidence="1" id="KW-0812">Transmembrane</keyword>
<feature type="transmembrane region" description="Helical" evidence="1">
    <location>
        <begin position="48"/>
        <end position="67"/>
    </location>
</feature>
<proteinExistence type="predicted"/>
<gene>
    <name evidence="3" type="ORF">OB955_21130</name>
    <name evidence="2" type="ORF">OB960_10620</name>
</gene>
<organism evidence="2 5">
    <name type="scientific">Natronoglomus mannanivorans</name>
    <dbReference type="NCBI Taxonomy" id="2979990"/>
    <lineage>
        <taxon>Archaea</taxon>
        <taxon>Methanobacteriati</taxon>
        <taxon>Methanobacteriota</taxon>
        <taxon>Stenosarchaea group</taxon>
        <taxon>Halobacteria</taxon>
        <taxon>Halobacteriales</taxon>
        <taxon>Natrialbaceae</taxon>
        <taxon>Natronoglomus</taxon>
    </lineage>
</organism>
<feature type="transmembrane region" description="Helical" evidence="1">
    <location>
        <begin position="6"/>
        <end position="27"/>
    </location>
</feature>
<dbReference type="Proteomes" id="UP001321018">
    <property type="component" value="Unassembled WGS sequence"/>
</dbReference>
<dbReference type="EMBL" id="JAOPKA010000005">
    <property type="protein sequence ID" value="MCU4741849.1"/>
    <property type="molecule type" value="Genomic_DNA"/>
</dbReference>
<keyword evidence="1" id="KW-0472">Membrane</keyword>
<keyword evidence="1" id="KW-1133">Transmembrane helix</keyword>
<dbReference type="Proteomes" id="UP001320972">
    <property type="component" value="Unassembled WGS sequence"/>
</dbReference>
<dbReference type="RefSeq" id="WP_338003678.1">
    <property type="nucleotide sequence ID" value="NZ_JAOPKA010000005.1"/>
</dbReference>
<accession>A0AAP2YYG2</accession>
<evidence type="ECO:0000313" key="3">
    <source>
        <dbReference type="EMBL" id="MCU4975208.1"/>
    </source>
</evidence>
<evidence type="ECO:0008006" key="6">
    <source>
        <dbReference type="Google" id="ProtNLM"/>
    </source>
</evidence>
<comment type="caution">
    <text evidence="2">The sequence shown here is derived from an EMBL/GenBank/DDBJ whole genome shotgun (WGS) entry which is preliminary data.</text>
</comment>